<dbReference type="PROSITE" id="PS50850">
    <property type="entry name" value="MFS"/>
    <property type="match status" value="1"/>
</dbReference>
<dbReference type="InterPro" id="IPR036259">
    <property type="entry name" value="MFS_trans_sf"/>
</dbReference>
<comment type="caution">
    <text evidence="7">The sequence shown here is derived from an EMBL/GenBank/DDBJ whole genome shotgun (WGS) entry which is preliminary data.</text>
</comment>
<keyword evidence="3 5" id="KW-1133">Transmembrane helix</keyword>
<feature type="transmembrane region" description="Helical" evidence="5">
    <location>
        <begin position="305"/>
        <end position="326"/>
    </location>
</feature>
<proteinExistence type="predicted"/>
<evidence type="ECO:0000313" key="8">
    <source>
        <dbReference type="Proteomes" id="UP000469215"/>
    </source>
</evidence>
<keyword evidence="8" id="KW-1185">Reference proteome</keyword>
<feature type="transmembrane region" description="Helical" evidence="5">
    <location>
        <begin position="46"/>
        <end position="67"/>
    </location>
</feature>
<feature type="transmembrane region" description="Helical" evidence="5">
    <location>
        <begin position="250"/>
        <end position="269"/>
    </location>
</feature>
<feature type="transmembrane region" description="Helical" evidence="5">
    <location>
        <begin position="148"/>
        <end position="166"/>
    </location>
</feature>
<dbReference type="Pfam" id="PF07690">
    <property type="entry name" value="MFS_1"/>
    <property type="match status" value="1"/>
</dbReference>
<evidence type="ECO:0000256" key="4">
    <source>
        <dbReference type="ARBA" id="ARBA00023136"/>
    </source>
</evidence>
<feature type="transmembrane region" description="Helical" evidence="5">
    <location>
        <begin position="106"/>
        <end position="127"/>
    </location>
</feature>
<protein>
    <submittedName>
        <fullName evidence="7">MFS transporter</fullName>
    </submittedName>
</protein>
<dbReference type="GO" id="GO:0022857">
    <property type="term" value="F:transmembrane transporter activity"/>
    <property type="evidence" value="ECO:0007669"/>
    <property type="project" value="InterPro"/>
</dbReference>
<evidence type="ECO:0000313" key="7">
    <source>
        <dbReference type="EMBL" id="MYM20603.1"/>
    </source>
</evidence>
<accession>A0A6N9H9A9</accession>
<organism evidence="7 8">
    <name type="scientific">Brevibacterium rongguiense</name>
    <dbReference type="NCBI Taxonomy" id="2695267"/>
    <lineage>
        <taxon>Bacteria</taxon>
        <taxon>Bacillati</taxon>
        <taxon>Actinomycetota</taxon>
        <taxon>Actinomycetes</taxon>
        <taxon>Micrococcales</taxon>
        <taxon>Brevibacteriaceae</taxon>
        <taxon>Brevibacterium</taxon>
    </lineage>
</organism>
<evidence type="ECO:0000256" key="3">
    <source>
        <dbReference type="ARBA" id="ARBA00022989"/>
    </source>
</evidence>
<sequence>MLSNYREIFALPGALRFTIAGLITRMPIAILGLGLVLFIQTVTGSYGTAGAVSATYMLVQAIANPFIAKQVDRRGQARVMVPLTVVHIVALCLLMLSVYLHLWLGLAFVFAGIAGATVGSVGALVRARWAAAAQDQHQLDSAFSWEAVADEILFVTGPVVVTALATAVLPPAGVIASIIAVGVGGALFYTQRGTEPAPEPKAPRAVRGKVLSNSGILLVVACELCFGVNFGALDVSAVAFADEQGLKPLAGVSLAAYAAGSLIAGAIYGSINWKVSVRRRYAATLVLLSLGNWMCQLAVGMVSLSLVLFVVGFMIAPSLIAGSSVIQELAPPKRLTEALAWIGTSMGFGVSIGSFVAGLIIDRHGAHAALLLPACATTLAAVLAVAFNGRFDPAIRSHAARQARSVIEP</sequence>
<feature type="transmembrane region" description="Helical" evidence="5">
    <location>
        <begin position="338"/>
        <end position="361"/>
    </location>
</feature>
<dbReference type="PANTHER" id="PTHR23542:SF1">
    <property type="entry name" value="MAJOR FACILITATOR SUPERFAMILY (MFS) PROFILE DOMAIN-CONTAINING PROTEIN"/>
    <property type="match status" value="1"/>
</dbReference>
<feature type="transmembrane region" description="Helical" evidence="5">
    <location>
        <begin position="20"/>
        <end position="40"/>
    </location>
</feature>
<feature type="transmembrane region" description="Helical" evidence="5">
    <location>
        <begin position="79"/>
        <end position="100"/>
    </location>
</feature>
<dbReference type="PANTHER" id="PTHR23542">
    <property type="match status" value="1"/>
</dbReference>
<feature type="transmembrane region" description="Helical" evidence="5">
    <location>
        <begin position="281"/>
        <end position="299"/>
    </location>
</feature>
<dbReference type="GO" id="GO:0005886">
    <property type="term" value="C:plasma membrane"/>
    <property type="evidence" value="ECO:0007669"/>
    <property type="project" value="UniProtKB-SubCell"/>
</dbReference>
<comment type="subcellular location">
    <subcellularLocation>
        <location evidence="1">Cell membrane</location>
        <topology evidence="1">Multi-pass membrane protein</topology>
    </subcellularLocation>
</comment>
<reference evidence="7 8" key="1">
    <citation type="submission" date="2020-01" db="EMBL/GenBank/DDBJ databases">
        <authorList>
            <person name="Deng T."/>
        </authorList>
    </citation>
    <scope>NUCLEOTIDE SEQUENCE [LARGE SCALE GENOMIC DNA]</scope>
    <source>
        <strain evidence="7 8">5221</strain>
    </source>
</reference>
<dbReference type="SUPFAM" id="SSF103473">
    <property type="entry name" value="MFS general substrate transporter"/>
    <property type="match status" value="1"/>
</dbReference>
<name>A0A6N9H9A9_9MICO</name>
<evidence type="ECO:0000256" key="5">
    <source>
        <dbReference type="SAM" id="Phobius"/>
    </source>
</evidence>
<dbReference type="AlphaFoldDB" id="A0A6N9H9A9"/>
<evidence type="ECO:0000259" key="6">
    <source>
        <dbReference type="PROSITE" id="PS50850"/>
    </source>
</evidence>
<feature type="transmembrane region" description="Helical" evidence="5">
    <location>
        <begin position="210"/>
        <end position="230"/>
    </location>
</feature>
<dbReference type="Gene3D" id="1.20.1250.20">
    <property type="entry name" value="MFS general substrate transporter like domains"/>
    <property type="match status" value="2"/>
</dbReference>
<evidence type="ECO:0000256" key="1">
    <source>
        <dbReference type="ARBA" id="ARBA00004651"/>
    </source>
</evidence>
<dbReference type="Proteomes" id="UP000469215">
    <property type="component" value="Unassembled WGS sequence"/>
</dbReference>
<feature type="transmembrane region" description="Helical" evidence="5">
    <location>
        <begin position="172"/>
        <end position="189"/>
    </location>
</feature>
<keyword evidence="4 5" id="KW-0472">Membrane</keyword>
<dbReference type="InterPro" id="IPR011701">
    <property type="entry name" value="MFS"/>
</dbReference>
<gene>
    <name evidence="7" type="ORF">GSY69_11685</name>
</gene>
<dbReference type="EMBL" id="WWEQ01000062">
    <property type="protein sequence ID" value="MYM20603.1"/>
    <property type="molecule type" value="Genomic_DNA"/>
</dbReference>
<keyword evidence="2 5" id="KW-0812">Transmembrane</keyword>
<feature type="transmembrane region" description="Helical" evidence="5">
    <location>
        <begin position="367"/>
        <end position="387"/>
    </location>
</feature>
<dbReference type="RefSeq" id="WP_160954018.1">
    <property type="nucleotide sequence ID" value="NZ_WWEQ01000062.1"/>
</dbReference>
<evidence type="ECO:0000256" key="2">
    <source>
        <dbReference type="ARBA" id="ARBA00022692"/>
    </source>
</evidence>
<dbReference type="InterPro" id="IPR020846">
    <property type="entry name" value="MFS_dom"/>
</dbReference>
<feature type="domain" description="Major facilitator superfamily (MFS) profile" evidence="6">
    <location>
        <begin position="215"/>
        <end position="409"/>
    </location>
</feature>